<gene>
    <name evidence="2" type="ORF">ACFQ2F_10050</name>
</gene>
<sequence>MATLAELRRKTRHLLSRTVGSIARPSKGNWRSVGPVTDFAIVGFPKCGTTALARFFETNEDVQLAKLNGRYESPYFKVGGRDPGPDYRPGAANGHKFTSYAYSRAALRRLYDSNPELLFVFCVREAKPAMLSWRRMHSLIAERGTPETHPVNRSAESRAFYQSCSAEAYFEAYADERLNYAQLIERFRTALPEARFVVTSQGRLAQDAAGVMTALLSKLGIAPSAGYLAKLPKRHDSYGQRATTELSPELAAALTKKDEELFALIDSLPPEQNLTLRQPEFREREGSPENAL</sequence>
<reference evidence="3" key="1">
    <citation type="journal article" date="2019" name="Int. J. Syst. Evol. Microbiol.">
        <title>The Global Catalogue of Microorganisms (GCM) 10K type strain sequencing project: providing services to taxonomists for standard genome sequencing and annotation.</title>
        <authorList>
            <consortium name="The Broad Institute Genomics Platform"/>
            <consortium name="The Broad Institute Genome Sequencing Center for Infectious Disease"/>
            <person name="Wu L."/>
            <person name="Ma J."/>
        </authorList>
    </citation>
    <scope>NUCLEOTIDE SEQUENCE [LARGE SCALE GENOMIC DNA]</scope>
    <source>
        <strain evidence="3">CCUG 61697</strain>
    </source>
</reference>
<dbReference type="Gene3D" id="3.40.50.300">
    <property type="entry name" value="P-loop containing nucleotide triphosphate hydrolases"/>
    <property type="match status" value="1"/>
</dbReference>
<keyword evidence="3" id="KW-1185">Reference proteome</keyword>
<accession>A0ABW3JB27</accession>
<feature type="region of interest" description="Disordered" evidence="1">
    <location>
        <begin position="273"/>
        <end position="292"/>
    </location>
</feature>
<comment type="caution">
    <text evidence="2">The sequence shown here is derived from an EMBL/GenBank/DDBJ whole genome shotgun (WGS) entry which is preliminary data.</text>
</comment>
<dbReference type="EMBL" id="JBHTJO010000001">
    <property type="protein sequence ID" value="MFD0987436.1"/>
    <property type="molecule type" value="Genomic_DNA"/>
</dbReference>
<name>A0ABW3JB27_9HYPH</name>
<dbReference type="InterPro" id="IPR027417">
    <property type="entry name" value="P-loop_NTPase"/>
</dbReference>
<evidence type="ECO:0000313" key="2">
    <source>
        <dbReference type="EMBL" id="MFD0987436.1"/>
    </source>
</evidence>
<dbReference type="Proteomes" id="UP001597102">
    <property type="component" value="Unassembled WGS sequence"/>
</dbReference>
<evidence type="ECO:0000256" key="1">
    <source>
        <dbReference type="SAM" id="MobiDB-lite"/>
    </source>
</evidence>
<feature type="compositionally biased region" description="Basic and acidic residues" evidence="1">
    <location>
        <begin position="279"/>
        <end position="292"/>
    </location>
</feature>
<dbReference type="SUPFAM" id="SSF52540">
    <property type="entry name" value="P-loop containing nucleoside triphosphate hydrolases"/>
    <property type="match status" value="1"/>
</dbReference>
<dbReference type="RefSeq" id="WP_379089413.1">
    <property type="nucleotide sequence ID" value="NZ_JBHTJO010000001.1"/>
</dbReference>
<protein>
    <recommendedName>
        <fullName evidence="4">Sulfotransferase</fullName>
    </recommendedName>
</protein>
<evidence type="ECO:0008006" key="4">
    <source>
        <dbReference type="Google" id="ProtNLM"/>
    </source>
</evidence>
<organism evidence="2 3">
    <name type="scientific">Methyloligella solikamskensis</name>
    <dbReference type="NCBI Taxonomy" id="1177756"/>
    <lineage>
        <taxon>Bacteria</taxon>
        <taxon>Pseudomonadati</taxon>
        <taxon>Pseudomonadota</taxon>
        <taxon>Alphaproteobacteria</taxon>
        <taxon>Hyphomicrobiales</taxon>
        <taxon>Hyphomicrobiaceae</taxon>
        <taxon>Methyloligella</taxon>
    </lineage>
</organism>
<evidence type="ECO:0000313" key="3">
    <source>
        <dbReference type="Proteomes" id="UP001597102"/>
    </source>
</evidence>
<proteinExistence type="predicted"/>